<feature type="domain" description="YvlB/LiaX N-terminal" evidence="2">
    <location>
        <begin position="3"/>
        <end position="33"/>
    </location>
</feature>
<reference evidence="3 4" key="1">
    <citation type="submission" date="2021-05" db="EMBL/GenBank/DDBJ databases">
        <title>Novel Bacillus species.</title>
        <authorList>
            <person name="Liu G."/>
        </authorList>
    </citation>
    <scope>NUCLEOTIDE SEQUENCE [LARGE SCALE GENOMIC DNA]</scope>
    <source>
        <strain evidence="3 4">FJAT-49705</strain>
    </source>
</reference>
<proteinExistence type="predicted"/>
<dbReference type="PIRSF" id="PIRSF012569">
    <property type="entry name" value="UCP012569"/>
    <property type="match status" value="1"/>
</dbReference>
<dbReference type="PANTHER" id="PTHR33885:SF4">
    <property type="entry name" value="LMO2487 PROTEIN"/>
    <property type="match status" value="1"/>
</dbReference>
<organism evidence="3 4">
    <name type="scientific">Cytobacillus citreus</name>
    <dbReference type="NCBI Taxonomy" id="2833586"/>
    <lineage>
        <taxon>Bacteria</taxon>
        <taxon>Bacillati</taxon>
        <taxon>Bacillota</taxon>
        <taxon>Bacilli</taxon>
        <taxon>Bacillales</taxon>
        <taxon>Bacillaceae</taxon>
        <taxon>Cytobacillus</taxon>
    </lineage>
</organism>
<accession>A0ABS5NR69</accession>
<dbReference type="PANTHER" id="PTHR33885">
    <property type="entry name" value="PHAGE SHOCK PROTEIN C"/>
    <property type="match status" value="1"/>
</dbReference>
<dbReference type="RefSeq" id="WP_213101774.1">
    <property type="nucleotide sequence ID" value="NZ_JAGYPM010000002.1"/>
</dbReference>
<feature type="domain" description="DUF4097" evidence="1">
    <location>
        <begin position="111"/>
        <end position="321"/>
    </location>
</feature>
<keyword evidence="4" id="KW-1185">Reference proteome</keyword>
<protein>
    <submittedName>
        <fullName evidence="3">DUF4097 domain-containing protein</fullName>
    </submittedName>
</protein>
<gene>
    <name evidence="3" type="ORF">KHA94_08885</name>
</gene>
<evidence type="ECO:0000259" key="2">
    <source>
        <dbReference type="Pfam" id="PF22746"/>
    </source>
</evidence>
<evidence type="ECO:0000313" key="4">
    <source>
        <dbReference type="Proteomes" id="UP000681027"/>
    </source>
</evidence>
<comment type="caution">
    <text evidence="3">The sequence shown here is derived from an EMBL/GenBank/DDBJ whole genome shotgun (WGS) entry which is preliminary data.</text>
</comment>
<name>A0ABS5NR69_9BACI</name>
<dbReference type="InterPro" id="IPR025164">
    <property type="entry name" value="Toastrack_DUF4097"/>
</dbReference>
<dbReference type="InterPro" id="IPR053959">
    <property type="entry name" value="YvlB/LiaX_N"/>
</dbReference>
<dbReference type="EMBL" id="JAGYPM010000002">
    <property type="protein sequence ID" value="MBS4190317.1"/>
    <property type="molecule type" value="Genomic_DNA"/>
</dbReference>
<sequence>MQEERKRILKMVEDGKLTVDEALFLLEELEKTSKTAEVKKEELIQELSTTVKFEEAKKEEPFNYKFQSAKDKIFDFVDTTFKKIKDLDLDFNFGPSVEITHIFQQGDVFFKDIDIDVANGKIEVIPWGQKDVRIECMAKVYRVETQEEARRNFLNDVNFTIVGEKLRFGTTQKWMKVDSVMYIPQTEYDQIKIRLFNGAIESNHLHVESYKAKTANGKITFQDIKSRYTEAETANGQISIQKSSIEHVDAETLNGAIHIDGDYRKVDLQSFNGDIFCTVNEEKCDFIEAKAVTGKIELHVPNHIGVNGELKTNIGSLNVNLDGIQIIEDKSDVIQKVLRFKSVKEPNHSLRLVADTKTGSIQINKAKSVEL</sequence>
<evidence type="ECO:0000259" key="1">
    <source>
        <dbReference type="Pfam" id="PF13349"/>
    </source>
</evidence>
<dbReference type="InterPro" id="IPR016599">
    <property type="entry name" value="UCP012569"/>
</dbReference>
<dbReference type="InterPro" id="IPR052027">
    <property type="entry name" value="PspC"/>
</dbReference>
<dbReference type="Proteomes" id="UP000681027">
    <property type="component" value="Unassembled WGS sequence"/>
</dbReference>
<dbReference type="Pfam" id="PF22746">
    <property type="entry name" value="SHOCT-like_DUF2089-C"/>
    <property type="match status" value="1"/>
</dbReference>
<evidence type="ECO:0000313" key="3">
    <source>
        <dbReference type="EMBL" id="MBS4190317.1"/>
    </source>
</evidence>
<dbReference type="Pfam" id="PF13349">
    <property type="entry name" value="DUF4097"/>
    <property type="match status" value="1"/>
</dbReference>